<reference evidence="1" key="2">
    <citation type="submission" date="2019-11" db="EMBL/GenBank/DDBJ databases">
        <title>Improved Assembly of Tolypothrix boutellei genome.</title>
        <authorList>
            <person name="Sarangi A.N."/>
            <person name="Mukherjee M."/>
            <person name="Ghosh S."/>
            <person name="Singh D."/>
            <person name="Das A."/>
            <person name="Kant S."/>
            <person name="Prusty A."/>
            <person name="Tripathy S."/>
        </authorList>
    </citation>
    <scope>NUCLEOTIDE SEQUENCE</scope>
    <source>
        <strain evidence="1">VB521301</strain>
    </source>
</reference>
<dbReference type="EMBL" id="JHEG04000001">
    <property type="protein sequence ID" value="KAF3887630.1"/>
    <property type="molecule type" value="Genomic_DNA"/>
</dbReference>
<gene>
    <name evidence="2" type="ORF">DA73_0208475</name>
    <name evidence="1" type="ORF">DA73_0400020680</name>
</gene>
<evidence type="ECO:0000313" key="3">
    <source>
        <dbReference type="Proteomes" id="UP000029738"/>
    </source>
</evidence>
<dbReference type="OrthoDB" id="510667at2"/>
<organism evidence="2">
    <name type="scientific">Tolypothrix bouteillei VB521301</name>
    <dbReference type="NCBI Taxonomy" id="1479485"/>
    <lineage>
        <taxon>Bacteria</taxon>
        <taxon>Bacillati</taxon>
        <taxon>Cyanobacteriota</taxon>
        <taxon>Cyanophyceae</taxon>
        <taxon>Nostocales</taxon>
        <taxon>Tolypothrichaceae</taxon>
        <taxon>Tolypothrix</taxon>
    </lineage>
</organism>
<proteinExistence type="predicted"/>
<keyword evidence="3" id="KW-1185">Reference proteome</keyword>
<evidence type="ECO:0000313" key="1">
    <source>
        <dbReference type="EMBL" id="KAF3887630.1"/>
    </source>
</evidence>
<dbReference type="Proteomes" id="UP000029738">
    <property type="component" value="Unassembled WGS sequence"/>
</dbReference>
<protein>
    <submittedName>
        <fullName evidence="2">Uncharacterized protein</fullName>
    </submittedName>
</protein>
<dbReference type="STRING" id="1479485.DA73_0208475"/>
<accession>A0A0C1RMZ1</accession>
<sequence length="161" mass="18364">MTITISQDKFEFRPTSRLLEELKLLEKAAKNIVVGTKTVENVKYTAILVKGMPLSSQKFTVSNTDVLFLLPPEYPELPPIGCYLNYPWNTTGEGDHHFTRQSYYGAPFLSDEGWYWYCVGLGGGFNREVWLNSWKPTQQVDRGHNLATLFVTARHAINSDE</sequence>
<reference evidence="2" key="1">
    <citation type="journal article" date="2015" name="Genome Announc.">
        <title>Draft Genome Sequence of Tolypothrix boutellei Strain VB521301.</title>
        <authorList>
            <person name="Chandrababunaidu M.M."/>
            <person name="Singh D."/>
            <person name="Sen D."/>
            <person name="Bhan S."/>
            <person name="Das S."/>
            <person name="Gupta A."/>
            <person name="Adhikary S.P."/>
            <person name="Tripathy S."/>
        </authorList>
    </citation>
    <scope>NUCLEOTIDE SEQUENCE</scope>
    <source>
        <strain evidence="2">VB521301</strain>
    </source>
</reference>
<dbReference type="RefSeq" id="WP_038079035.1">
    <property type="nucleotide sequence ID" value="NZ_JHEG04000001.1"/>
</dbReference>
<dbReference type="InterPro" id="IPR025701">
    <property type="entry name" value="UBQ-conjugat_E2_E"/>
</dbReference>
<dbReference type="Pfam" id="PF14462">
    <property type="entry name" value="Prok-E2_E"/>
    <property type="match status" value="1"/>
</dbReference>
<dbReference type="AlphaFoldDB" id="A0A0C1RMZ1"/>
<evidence type="ECO:0000313" key="2">
    <source>
        <dbReference type="EMBL" id="KIE13365.1"/>
    </source>
</evidence>
<dbReference type="EMBL" id="JHEG02000019">
    <property type="protein sequence ID" value="KIE13365.1"/>
    <property type="molecule type" value="Genomic_DNA"/>
</dbReference>
<comment type="caution">
    <text evidence="2">The sequence shown here is derived from an EMBL/GenBank/DDBJ whole genome shotgun (WGS) entry which is preliminary data.</text>
</comment>
<name>A0A0C1RMZ1_9CYAN</name>